<organism evidence="6 7">
    <name type="scientific">Candidatus Pantoea edessiphila</name>
    <dbReference type="NCBI Taxonomy" id="2044610"/>
    <lineage>
        <taxon>Bacteria</taxon>
        <taxon>Pseudomonadati</taxon>
        <taxon>Pseudomonadota</taxon>
        <taxon>Gammaproteobacteria</taxon>
        <taxon>Enterobacterales</taxon>
        <taxon>Erwiniaceae</taxon>
        <taxon>Pantoea</taxon>
    </lineage>
</organism>
<dbReference type="SUPFAM" id="SSF54862">
    <property type="entry name" value="4Fe-4S ferredoxins"/>
    <property type="match status" value="1"/>
</dbReference>
<dbReference type="AlphaFoldDB" id="A0A2P5SYU8"/>
<proteinExistence type="predicted"/>
<keyword evidence="2" id="KW-0479">Metal-binding</keyword>
<keyword evidence="3" id="KW-0408">Iron</keyword>
<dbReference type="Gene3D" id="3.30.70.20">
    <property type="match status" value="1"/>
</dbReference>
<protein>
    <recommendedName>
        <fullName evidence="5">4Fe-4S ferredoxin-type domain-containing protein</fullName>
    </recommendedName>
</protein>
<keyword evidence="4" id="KW-0411">Iron-sulfur</keyword>
<name>A0A2P5SYU8_9GAMM</name>
<comment type="caution">
    <text evidence="6">The sequence shown here is derived from an EMBL/GenBank/DDBJ whole genome shotgun (WGS) entry which is preliminary data.</text>
</comment>
<reference evidence="6 7" key="1">
    <citation type="journal article" date="2018" name="Genome Biol. Evol.">
        <title>Cladogenesis and Genomic Streamlining in Extracellular Endosymbionts of Tropical Stink Bugs.</title>
        <authorList>
            <person name="Otero-Bravo A."/>
            <person name="Goffredi S."/>
            <person name="Sabree Z.L."/>
        </authorList>
    </citation>
    <scope>NUCLEOTIDE SEQUENCE [LARGE SCALE GENOMIC DNA]</scope>
    <source>
        <strain evidence="6 7">SoET</strain>
    </source>
</reference>
<dbReference type="PANTHER" id="PTHR43687">
    <property type="entry name" value="ADENYLYLSULFATE REDUCTASE, BETA SUBUNIT"/>
    <property type="match status" value="1"/>
</dbReference>
<keyword evidence="1" id="KW-0004">4Fe-4S</keyword>
<dbReference type="GO" id="GO:0051539">
    <property type="term" value="F:4 iron, 4 sulfur cluster binding"/>
    <property type="evidence" value="ECO:0007669"/>
    <property type="project" value="UniProtKB-KW"/>
</dbReference>
<evidence type="ECO:0000256" key="4">
    <source>
        <dbReference type="ARBA" id="ARBA00023014"/>
    </source>
</evidence>
<dbReference type="InterPro" id="IPR050572">
    <property type="entry name" value="Fe-S_Ferredoxin"/>
</dbReference>
<sequence length="110" mass="12519">MIEIEKILGIELKSTNNDDEIKMVEKKTAWIEEKDCIGCSKCARICPAKAIVGIMRTTHTVISNYCNNCNLCIESCPVDCIKIIPIKIFISHLEWDSENLTVKLDVLYKK</sequence>
<dbReference type="RefSeq" id="WP_136131468.1">
    <property type="nucleotide sequence ID" value="NZ_PDKS01000001.1"/>
</dbReference>
<dbReference type="EMBL" id="PDKS01000001">
    <property type="protein sequence ID" value="PPI87473.1"/>
    <property type="molecule type" value="Genomic_DNA"/>
</dbReference>
<dbReference type="GO" id="GO:0009055">
    <property type="term" value="F:electron transfer activity"/>
    <property type="evidence" value="ECO:0007669"/>
    <property type="project" value="InterPro"/>
</dbReference>
<evidence type="ECO:0000313" key="7">
    <source>
        <dbReference type="Proteomes" id="UP000296034"/>
    </source>
</evidence>
<dbReference type="InterPro" id="IPR017900">
    <property type="entry name" value="4Fe4S_Fe_S_CS"/>
</dbReference>
<gene>
    <name evidence="6" type="ORF">CRV11_00865</name>
</gene>
<evidence type="ECO:0000256" key="1">
    <source>
        <dbReference type="ARBA" id="ARBA00022485"/>
    </source>
</evidence>
<evidence type="ECO:0000313" key="6">
    <source>
        <dbReference type="EMBL" id="PPI87473.1"/>
    </source>
</evidence>
<dbReference type="PROSITE" id="PS51379">
    <property type="entry name" value="4FE4S_FER_2"/>
    <property type="match status" value="2"/>
</dbReference>
<dbReference type="InterPro" id="IPR010207">
    <property type="entry name" value="Elect_transpt_cplx_RnfB/RsxB"/>
</dbReference>
<evidence type="ECO:0000256" key="2">
    <source>
        <dbReference type="ARBA" id="ARBA00022723"/>
    </source>
</evidence>
<dbReference type="Pfam" id="PF14697">
    <property type="entry name" value="Fer4_21"/>
    <property type="match status" value="1"/>
</dbReference>
<dbReference type="PANTHER" id="PTHR43687:SF1">
    <property type="entry name" value="FERREDOXIN III"/>
    <property type="match status" value="1"/>
</dbReference>
<dbReference type="OrthoDB" id="9789936at2"/>
<feature type="domain" description="4Fe-4S ferredoxin-type" evidence="5">
    <location>
        <begin position="27"/>
        <end position="56"/>
    </location>
</feature>
<dbReference type="GO" id="GO:0046872">
    <property type="term" value="F:metal ion binding"/>
    <property type="evidence" value="ECO:0007669"/>
    <property type="project" value="UniProtKB-KW"/>
</dbReference>
<dbReference type="PROSITE" id="PS00198">
    <property type="entry name" value="4FE4S_FER_1"/>
    <property type="match status" value="1"/>
</dbReference>
<dbReference type="Proteomes" id="UP000296034">
    <property type="component" value="Unassembled WGS sequence"/>
</dbReference>
<evidence type="ECO:0000259" key="5">
    <source>
        <dbReference type="PROSITE" id="PS51379"/>
    </source>
</evidence>
<accession>A0A2P5SYU8</accession>
<dbReference type="InterPro" id="IPR017896">
    <property type="entry name" value="4Fe4S_Fe-S-bd"/>
</dbReference>
<dbReference type="NCBIfam" id="TIGR01944">
    <property type="entry name" value="rnfB"/>
    <property type="match status" value="1"/>
</dbReference>
<feature type="domain" description="4Fe-4S ferredoxin-type" evidence="5">
    <location>
        <begin position="57"/>
        <end position="86"/>
    </location>
</feature>
<evidence type="ECO:0000256" key="3">
    <source>
        <dbReference type="ARBA" id="ARBA00023004"/>
    </source>
</evidence>